<evidence type="ECO:0000256" key="6">
    <source>
        <dbReference type="ARBA" id="ARBA00022723"/>
    </source>
</evidence>
<dbReference type="GO" id="GO:0005524">
    <property type="term" value="F:ATP binding"/>
    <property type="evidence" value="ECO:0007669"/>
    <property type="project" value="UniProtKB-KW"/>
</dbReference>
<dbReference type="InterPro" id="IPR000417">
    <property type="entry name" value="Hyethyz_kinase"/>
</dbReference>
<dbReference type="PRINTS" id="PR01099">
    <property type="entry name" value="HYETHTZKNASE"/>
</dbReference>
<keyword evidence="11" id="KW-0784">Thiamine biosynthesis</keyword>
<dbReference type="Gene3D" id="3.40.1190.20">
    <property type="match status" value="1"/>
</dbReference>
<dbReference type="CDD" id="cd01170">
    <property type="entry name" value="THZ_kinase"/>
    <property type="match status" value="1"/>
</dbReference>
<comment type="pathway">
    <text evidence="3">Cofactor biosynthesis; thiamine diphosphate biosynthesis; 4-methyl-5-(2-phosphoethyl)-thiazole from 5-(2-hydroxyethyl)-4-methylthiazole: step 1/1.</text>
</comment>
<sequence>MNPILEQCELRKTEITYHQAMNSKHDEDEQQRRQWGTRAWATLSAVRTRSPLIQCITNFVSMDLMANTLLSAGASPAMLHSVEELPDFTPNADALCINVGTLSPAWLPAMKFASELAVKAGKPWVLDPVAAGASKFRMMACLELMNLKPTVVRGNGSEIIALSKASLDSSMGVDSGHESVDAVEAAKSLAHSSGAIVAVSGAVDIVTDGKRVIGARNGVAMMQKITATGCSVTALIAAFLAVDQLHALEATASALSIFGIAGEMGMDVAKGPASLRTHLIDSLYGLDEAAIISRIRISSLTLSNVSAPSATCWPGGMRDRTSAIPRAFLNLPVPPVTDKCDEGLPILNTP</sequence>
<reference evidence="16" key="1">
    <citation type="submission" date="2023-03" db="UniProtKB">
        <authorList>
            <consortium name="EnsemblPlants"/>
        </authorList>
    </citation>
    <scope>IDENTIFICATION</scope>
</reference>
<dbReference type="Pfam" id="PF02110">
    <property type="entry name" value="HK"/>
    <property type="match status" value="1"/>
</dbReference>
<dbReference type="EC" id="2.7.1.50" evidence="4"/>
<comment type="catalytic activity">
    <reaction evidence="1">
        <text>5-(2-hydroxyethyl)-4-methylthiazole + ATP = 4-methyl-5-(2-phosphooxyethyl)-thiazole + ADP + H(+)</text>
        <dbReference type="Rhea" id="RHEA:24212"/>
        <dbReference type="ChEBI" id="CHEBI:15378"/>
        <dbReference type="ChEBI" id="CHEBI:17957"/>
        <dbReference type="ChEBI" id="CHEBI:30616"/>
        <dbReference type="ChEBI" id="CHEBI:58296"/>
        <dbReference type="ChEBI" id="CHEBI:456216"/>
        <dbReference type="EC" id="2.7.1.50"/>
    </reaction>
</comment>
<dbReference type="HAMAP" id="MF_00228">
    <property type="entry name" value="Thz_kinase"/>
    <property type="match status" value="1"/>
</dbReference>
<keyword evidence="5" id="KW-0808">Transferase</keyword>
<evidence type="ECO:0000256" key="15">
    <source>
        <dbReference type="ARBA" id="ARBA00075066"/>
    </source>
</evidence>
<evidence type="ECO:0000313" key="16">
    <source>
        <dbReference type="EnsemblPlants" id="MELO3C006346.2.1"/>
    </source>
</evidence>
<evidence type="ECO:0000256" key="9">
    <source>
        <dbReference type="ARBA" id="ARBA00022840"/>
    </source>
</evidence>
<evidence type="ECO:0000256" key="2">
    <source>
        <dbReference type="ARBA" id="ARBA00001946"/>
    </source>
</evidence>
<comment type="cofactor">
    <cofactor evidence="2">
        <name>Mg(2+)</name>
        <dbReference type="ChEBI" id="CHEBI:18420"/>
    </cofactor>
</comment>
<keyword evidence="9" id="KW-0067">ATP-binding</keyword>
<comment type="function">
    <text evidence="12">Thiazole kinase involved in thiamine salvage pathway.</text>
</comment>
<dbReference type="InterPro" id="IPR029056">
    <property type="entry name" value="Ribokinase-like"/>
</dbReference>
<evidence type="ECO:0000256" key="13">
    <source>
        <dbReference type="ARBA" id="ARBA00061710"/>
    </source>
</evidence>
<dbReference type="GO" id="GO:0036172">
    <property type="term" value="P:thiamine salvage"/>
    <property type="evidence" value="ECO:0007669"/>
    <property type="project" value="UniProtKB-ARBA"/>
</dbReference>
<organism evidence="16">
    <name type="scientific">Cucumis melo</name>
    <name type="common">Muskmelon</name>
    <dbReference type="NCBI Taxonomy" id="3656"/>
    <lineage>
        <taxon>Eukaryota</taxon>
        <taxon>Viridiplantae</taxon>
        <taxon>Streptophyta</taxon>
        <taxon>Embryophyta</taxon>
        <taxon>Tracheophyta</taxon>
        <taxon>Spermatophyta</taxon>
        <taxon>Magnoliopsida</taxon>
        <taxon>eudicotyledons</taxon>
        <taxon>Gunneridae</taxon>
        <taxon>Pentapetalae</taxon>
        <taxon>rosids</taxon>
        <taxon>fabids</taxon>
        <taxon>Cucurbitales</taxon>
        <taxon>Cucurbitaceae</taxon>
        <taxon>Benincaseae</taxon>
        <taxon>Cucumis</taxon>
    </lineage>
</organism>
<dbReference type="GO" id="GO:0000287">
    <property type="term" value="F:magnesium ion binding"/>
    <property type="evidence" value="ECO:0007669"/>
    <property type="project" value="InterPro"/>
</dbReference>
<dbReference type="AlphaFoldDB" id="A0A9I9CP24"/>
<dbReference type="NCBIfam" id="NF006830">
    <property type="entry name" value="PRK09355.1"/>
    <property type="match status" value="1"/>
</dbReference>
<dbReference type="GO" id="GO:0004417">
    <property type="term" value="F:hydroxyethylthiazole kinase activity"/>
    <property type="evidence" value="ECO:0007669"/>
    <property type="project" value="UniProtKB-EC"/>
</dbReference>
<evidence type="ECO:0000256" key="1">
    <source>
        <dbReference type="ARBA" id="ARBA00001771"/>
    </source>
</evidence>
<proteinExistence type="inferred from homology"/>
<evidence type="ECO:0000256" key="12">
    <source>
        <dbReference type="ARBA" id="ARBA00053468"/>
    </source>
</evidence>
<evidence type="ECO:0000256" key="3">
    <source>
        <dbReference type="ARBA" id="ARBA00004868"/>
    </source>
</evidence>
<evidence type="ECO:0000256" key="7">
    <source>
        <dbReference type="ARBA" id="ARBA00022741"/>
    </source>
</evidence>
<dbReference type="Gramene" id="MELO3C006346.2.1">
    <property type="protein sequence ID" value="MELO3C006346.2.1"/>
    <property type="gene ID" value="MELO3C006346.2"/>
</dbReference>
<dbReference type="SUPFAM" id="SSF53613">
    <property type="entry name" value="Ribokinase-like"/>
    <property type="match status" value="1"/>
</dbReference>
<name>A0A9I9CP24_CUCME</name>
<accession>A0A9I9CP24</accession>
<keyword evidence="8" id="KW-0418">Kinase</keyword>
<dbReference type="FunFam" id="3.40.1190.20:FF:000015">
    <property type="entry name" value="Hydroxyethylthiazole kinase"/>
    <property type="match status" value="1"/>
</dbReference>
<evidence type="ECO:0000256" key="14">
    <source>
        <dbReference type="ARBA" id="ARBA00073007"/>
    </source>
</evidence>
<keyword evidence="6" id="KW-0479">Metal-binding</keyword>
<evidence type="ECO:0000256" key="8">
    <source>
        <dbReference type="ARBA" id="ARBA00022777"/>
    </source>
</evidence>
<evidence type="ECO:0000256" key="5">
    <source>
        <dbReference type="ARBA" id="ARBA00022679"/>
    </source>
</evidence>
<keyword evidence="7" id="KW-0547">Nucleotide-binding</keyword>
<evidence type="ECO:0000256" key="4">
    <source>
        <dbReference type="ARBA" id="ARBA00012129"/>
    </source>
</evidence>
<protein>
    <recommendedName>
        <fullName evidence="14">Hydroxyethylthiazole kinase</fullName>
        <ecNumber evidence="4">2.7.1.50</ecNumber>
    </recommendedName>
    <alternativeName>
        <fullName evidence="15">4-methyl-5-beta-hydroxyethylthiazole kinase</fullName>
    </alternativeName>
</protein>
<comment type="similarity">
    <text evidence="13">Belongs to the Thz kinase family.</text>
</comment>
<evidence type="ECO:0000256" key="10">
    <source>
        <dbReference type="ARBA" id="ARBA00022842"/>
    </source>
</evidence>
<evidence type="ECO:0000256" key="11">
    <source>
        <dbReference type="ARBA" id="ARBA00022977"/>
    </source>
</evidence>
<dbReference type="EnsemblPlants" id="MELO3C006346.2.1">
    <property type="protein sequence ID" value="MELO3C006346.2.1"/>
    <property type="gene ID" value="MELO3C006346.2"/>
</dbReference>
<keyword evidence="10" id="KW-0460">Magnesium</keyword>